<comment type="catalytic activity">
    <reaction evidence="4 5">
        <text>L-tyrosyl-[protein] + 3'-phosphoadenylyl sulfate = O-sulfo-L-tyrosine-[protein] + adenosine 3',5'-bisphosphate + H(+)</text>
        <dbReference type="Rhea" id="RHEA:16801"/>
        <dbReference type="Rhea" id="RHEA-COMP:10136"/>
        <dbReference type="Rhea" id="RHEA-COMP:11688"/>
        <dbReference type="ChEBI" id="CHEBI:15378"/>
        <dbReference type="ChEBI" id="CHEBI:46858"/>
        <dbReference type="ChEBI" id="CHEBI:58339"/>
        <dbReference type="ChEBI" id="CHEBI:58343"/>
        <dbReference type="ChEBI" id="CHEBI:65286"/>
        <dbReference type="EC" id="2.8.2.20"/>
    </reaction>
</comment>
<dbReference type="AlphaFoldDB" id="A0A4E0RZI6"/>
<dbReference type="Pfam" id="PF13469">
    <property type="entry name" value="Sulfotransfer_3"/>
    <property type="match status" value="1"/>
</dbReference>
<dbReference type="GO" id="GO:0005794">
    <property type="term" value="C:Golgi apparatus"/>
    <property type="evidence" value="ECO:0007669"/>
    <property type="project" value="TreeGrafter"/>
</dbReference>
<reference evidence="6" key="1">
    <citation type="submission" date="2019-03" db="EMBL/GenBank/DDBJ databases">
        <title>Improved annotation for the trematode Fasciola hepatica.</title>
        <authorList>
            <person name="Choi Y.-J."/>
            <person name="Martin J."/>
            <person name="Mitreva M."/>
        </authorList>
    </citation>
    <scope>NUCLEOTIDE SEQUENCE [LARGE SCALE GENOMIC DNA]</scope>
</reference>
<keyword evidence="7" id="KW-1185">Reference proteome</keyword>
<evidence type="ECO:0000256" key="5">
    <source>
        <dbReference type="RuleBase" id="RU365018"/>
    </source>
</evidence>
<evidence type="ECO:0000313" key="6">
    <source>
        <dbReference type="EMBL" id="THD24762.1"/>
    </source>
</evidence>
<dbReference type="GO" id="GO:0008476">
    <property type="term" value="F:protein-tyrosine sulfotransferase activity"/>
    <property type="evidence" value="ECO:0007669"/>
    <property type="project" value="UniProtKB-EC"/>
</dbReference>
<comment type="caution">
    <text evidence="6">The sequence shown here is derived from an EMBL/GenBank/DDBJ whole genome shotgun (WGS) entry which is preliminary data.</text>
</comment>
<keyword evidence="3 5" id="KW-0808">Transferase</keyword>
<name>A0A4E0RZI6_FASHE</name>
<dbReference type="EMBL" id="JXXN02001443">
    <property type="protein sequence ID" value="THD24762.1"/>
    <property type="molecule type" value="Genomic_DNA"/>
</dbReference>
<dbReference type="EC" id="2.8.2.20" evidence="2 5"/>
<dbReference type="SUPFAM" id="SSF52540">
    <property type="entry name" value="P-loop containing nucleoside triphosphate hydrolases"/>
    <property type="match status" value="1"/>
</dbReference>
<accession>A0A4E0RZI6</accession>
<organism evidence="6 7">
    <name type="scientific">Fasciola hepatica</name>
    <name type="common">Liver fluke</name>
    <dbReference type="NCBI Taxonomy" id="6192"/>
    <lineage>
        <taxon>Eukaryota</taxon>
        <taxon>Metazoa</taxon>
        <taxon>Spiralia</taxon>
        <taxon>Lophotrochozoa</taxon>
        <taxon>Platyhelminthes</taxon>
        <taxon>Trematoda</taxon>
        <taxon>Digenea</taxon>
        <taxon>Plagiorchiida</taxon>
        <taxon>Echinostomata</taxon>
        <taxon>Echinostomatoidea</taxon>
        <taxon>Fasciolidae</taxon>
        <taxon>Fasciola</taxon>
    </lineage>
</organism>
<comment type="function">
    <text evidence="5">Catalyzes the O-sulfation of tyrosine residues within acidic motifs of polypeptides, using 3'-phosphoadenylyl sulfate (PAPS) as cosubstrate.</text>
</comment>
<evidence type="ECO:0000256" key="4">
    <source>
        <dbReference type="ARBA" id="ARBA00048460"/>
    </source>
</evidence>
<evidence type="ECO:0000256" key="1">
    <source>
        <dbReference type="ARBA" id="ARBA00009988"/>
    </source>
</evidence>
<dbReference type="InterPro" id="IPR027417">
    <property type="entry name" value="P-loop_NTPase"/>
</dbReference>
<dbReference type="Proteomes" id="UP000230066">
    <property type="component" value="Unassembled WGS sequence"/>
</dbReference>
<proteinExistence type="inferred from homology"/>
<evidence type="ECO:0000256" key="3">
    <source>
        <dbReference type="ARBA" id="ARBA00022679"/>
    </source>
</evidence>
<comment type="similarity">
    <text evidence="1 5">Belongs to the protein sulfotransferase family.</text>
</comment>
<dbReference type="PANTHER" id="PTHR12788">
    <property type="entry name" value="PROTEIN-TYROSINE SULFOTRANSFERASE 2"/>
    <property type="match status" value="1"/>
</dbReference>
<evidence type="ECO:0000256" key="2">
    <source>
        <dbReference type="ARBA" id="ARBA00013262"/>
    </source>
</evidence>
<protein>
    <recommendedName>
        <fullName evidence="2 5">Protein-tyrosine sulfotransferase</fullName>
        <ecNumber evidence="2 5">2.8.2.20</ecNumber>
    </recommendedName>
</protein>
<dbReference type="PANTHER" id="PTHR12788:SF10">
    <property type="entry name" value="PROTEIN-TYROSINE SULFOTRANSFERASE"/>
    <property type="match status" value="1"/>
</dbReference>
<dbReference type="InterPro" id="IPR026634">
    <property type="entry name" value="TPST-like"/>
</dbReference>
<evidence type="ECO:0000313" key="7">
    <source>
        <dbReference type="Proteomes" id="UP000230066"/>
    </source>
</evidence>
<sequence length="340" mass="39075">MRFLNEGNRFRIRQLFLVCCAVCFGYTILKIQHSPCHVIPTDSQKVGHQSLVFIGGHPRSGTTLLRVLLDVHPHIRCGPETHLIPRMLNELRALQSGFTQQRLVEAHIYPGVIQAAFRAFIRVLIEQAGPPAPVLCSKDPLAFEQLELLGEIFPGAKFVHMVRDGRAVTDSMIRRRIRMTPNKSTAEEVFHRWELITSSILDQCLKLTLKRCLTVPYEKLVLQPESTMRHILRFLDVPWDFVVLRHEQYVKKMTILSRLEPSTKQVNYPIHLAALTRWAGPWSVLPTEFACNIHKNSSLLQILGYAKSTTIPPNYGPAEPELKQRTLKLFKDPKFRRMLH</sequence>
<dbReference type="Gene3D" id="3.40.50.300">
    <property type="entry name" value="P-loop containing nucleotide triphosphate hydrolases"/>
    <property type="match status" value="1"/>
</dbReference>
<gene>
    <name evidence="6" type="ORF">D915_004569</name>
</gene>